<evidence type="ECO:0000313" key="2">
    <source>
        <dbReference type="Proteomes" id="UP000199048"/>
    </source>
</evidence>
<organism evidence="1 2">
    <name type="scientific">Methylobacterium pseudosasicola</name>
    <dbReference type="NCBI Taxonomy" id="582667"/>
    <lineage>
        <taxon>Bacteria</taxon>
        <taxon>Pseudomonadati</taxon>
        <taxon>Pseudomonadota</taxon>
        <taxon>Alphaproteobacteria</taxon>
        <taxon>Hyphomicrobiales</taxon>
        <taxon>Methylobacteriaceae</taxon>
        <taxon>Methylobacterium</taxon>
    </lineage>
</organism>
<dbReference type="RefSeq" id="WP_280142374.1">
    <property type="nucleotide sequence ID" value="NZ_FOTK01000086.1"/>
</dbReference>
<proteinExistence type="predicted"/>
<keyword evidence="2" id="KW-1185">Reference proteome</keyword>
<dbReference type="AlphaFoldDB" id="A0A1I4V4K5"/>
<reference evidence="2" key="1">
    <citation type="submission" date="2016-10" db="EMBL/GenBank/DDBJ databases">
        <authorList>
            <person name="Varghese N."/>
            <person name="Submissions S."/>
        </authorList>
    </citation>
    <scope>NUCLEOTIDE SEQUENCE [LARGE SCALE GENOMIC DNA]</scope>
    <source>
        <strain evidence="2">BL36</strain>
    </source>
</reference>
<gene>
    <name evidence="1" type="ORF">SAMN05192568_10867</name>
</gene>
<protein>
    <submittedName>
        <fullName evidence="1">Uncharacterized protein</fullName>
    </submittedName>
</protein>
<dbReference type="Proteomes" id="UP000199048">
    <property type="component" value="Unassembled WGS sequence"/>
</dbReference>
<evidence type="ECO:0000313" key="1">
    <source>
        <dbReference type="EMBL" id="SFM95920.1"/>
    </source>
</evidence>
<sequence>MPPDRGAVPPSVCRWMDERDAFRVFATSEEATQSQRHIKPIH</sequence>
<name>A0A1I4V4K5_9HYPH</name>
<dbReference type="EMBL" id="FOTK01000086">
    <property type="protein sequence ID" value="SFM95920.1"/>
    <property type="molecule type" value="Genomic_DNA"/>
</dbReference>
<accession>A0A1I4V4K5</accession>